<dbReference type="InterPro" id="IPR008044">
    <property type="entry name" value="Phage_lysin"/>
</dbReference>
<keyword evidence="1" id="KW-0472">Membrane</keyword>
<feature type="domain" description="Peptidase C51" evidence="2">
    <location>
        <begin position="218"/>
        <end position="347"/>
    </location>
</feature>
<evidence type="ECO:0000256" key="1">
    <source>
        <dbReference type="SAM" id="Phobius"/>
    </source>
</evidence>
<gene>
    <name evidence="3" type="ORF">BISA_1839</name>
</gene>
<dbReference type="AlphaFoldDB" id="A0A087D6U1"/>
<accession>A0A087D6U1</accession>
<evidence type="ECO:0000313" key="4">
    <source>
        <dbReference type="Proteomes" id="UP000029066"/>
    </source>
</evidence>
<dbReference type="Pfam" id="PF05257">
    <property type="entry name" value="CHAP"/>
    <property type="match status" value="1"/>
</dbReference>
<feature type="transmembrane region" description="Helical" evidence="1">
    <location>
        <begin position="18"/>
        <end position="47"/>
    </location>
</feature>
<dbReference type="InterPro" id="IPR023346">
    <property type="entry name" value="Lysozyme-like_dom_sf"/>
</dbReference>
<dbReference type="PROSITE" id="PS50911">
    <property type="entry name" value="CHAP"/>
    <property type="match status" value="1"/>
</dbReference>
<dbReference type="EMBL" id="JGZN01000016">
    <property type="protein sequence ID" value="KFI91241.1"/>
    <property type="molecule type" value="Genomic_DNA"/>
</dbReference>
<keyword evidence="1" id="KW-0812">Transmembrane</keyword>
<dbReference type="Gene3D" id="3.90.1720.10">
    <property type="entry name" value="endopeptidase domain like (from Nostoc punctiforme)"/>
    <property type="match status" value="2"/>
</dbReference>
<dbReference type="SUPFAM" id="SSF54001">
    <property type="entry name" value="Cysteine proteinases"/>
    <property type="match status" value="2"/>
</dbReference>
<proteinExistence type="predicted"/>
<evidence type="ECO:0000259" key="2">
    <source>
        <dbReference type="PROSITE" id="PS50911"/>
    </source>
</evidence>
<dbReference type="Proteomes" id="UP000029066">
    <property type="component" value="Unassembled WGS sequence"/>
</dbReference>
<dbReference type="STRING" id="1437607.BISA_1839"/>
<organism evidence="3 4">
    <name type="scientific">Bifidobacterium saguini DSM 23967</name>
    <dbReference type="NCBI Taxonomy" id="1437607"/>
    <lineage>
        <taxon>Bacteria</taxon>
        <taxon>Bacillati</taxon>
        <taxon>Actinomycetota</taxon>
        <taxon>Actinomycetes</taxon>
        <taxon>Bifidobacteriales</taxon>
        <taxon>Bifidobacteriaceae</taxon>
        <taxon>Bifidobacterium</taxon>
    </lineage>
</organism>
<keyword evidence="1" id="KW-1133">Transmembrane helix</keyword>
<evidence type="ECO:0000313" key="3">
    <source>
        <dbReference type="EMBL" id="KFI91241.1"/>
    </source>
</evidence>
<protein>
    <submittedName>
        <fullName evidence="3">CHAP domain protein</fullName>
    </submittedName>
</protein>
<sequence length="474" mass="49927">MADDGSDKGKGGLAAKAAVVLGGGVVALLVAAVVVLVCLVVLIVAVLQSDYGWANCTAGGTSWVEWAKSIAKDDSHGYSQRRRDGNPDYDCSSLVWYALRNAGFDVGSVAFATGGMDSMLTKAGFTRMDYKDVSSLQTGDIVWATGHTEIYVGDGMFVGAHHDENGGIEGSEAGDQTGDEISVTASLSAAYSRVYRAPSGAGTQAVSGGTSDSGWEGMTVADARSRWKDVDYTVCDSYPPGQCTWGACVRAYHLGWKQIGRHWGNGGDWARSAAAAGYQVTSTAPVAGAIASFPPGVQGAAAVYGHVAVVESVDTAAGKVTISEMNVKGALYSKRVLPIVSGASYILPKDVISGAASSATCTANESDGDRASVEDAKSIARRKVKEHGWDDTQAECLVELWDHESGWRWDAENPSSGAYGIPQALPGSKMASSGQDWKTNAATQIDWGLQYIQQRYQTPCGAWGVWQSRSPHWY</sequence>
<dbReference type="InterPro" id="IPR007921">
    <property type="entry name" value="CHAP_dom"/>
</dbReference>
<name>A0A087D6U1_9BIFI</name>
<dbReference type="RefSeq" id="WP_237746139.1">
    <property type="nucleotide sequence ID" value="NZ_JDUT01000006.1"/>
</dbReference>
<dbReference type="Pfam" id="PF05382">
    <property type="entry name" value="Amidase_5"/>
    <property type="match status" value="1"/>
</dbReference>
<dbReference type="Gene3D" id="1.10.530.10">
    <property type="match status" value="1"/>
</dbReference>
<dbReference type="InterPro" id="IPR038765">
    <property type="entry name" value="Papain-like_cys_pep_sf"/>
</dbReference>
<comment type="caution">
    <text evidence="3">The sequence shown here is derived from an EMBL/GenBank/DDBJ whole genome shotgun (WGS) entry which is preliminary data.</text>
</comment>
<reference evidence="3 4" key="1">
    <citation type="submission" date="2014-03" db="EMBL/GenBank/DDBJ databases">
        <title>Genomics of Bifidobacteria.</title>
        <authorList>
            <person name="Ventura M."/>
            <person name="Milani C."/>
            <person name="Lugli G.A."/>
        </authorList>
    </citation>
    <scope>NUCLEOTIDE SEQUENCE [LARGE SCALE GENOMIC DNA]</scope>
    <source>
        <strain evidence="3 4">DSM 23967</strain>
    </source>
</reference>
<dbReference type="SUPFAM" id="SSF53955">
    <property type="entry name" value="Lysozyme-like"/>
    <property type="match status" value="1"/>
</dbReference>